<protein>
    <submittedName>
        <fullName evidence="2">Uncharacterized protein</fullName>
    </submittedName>
</protein>
<reference evidence="2" key="1">
    <citation type="journal article" date="2023" name="DNA Res.">
        <title>Chromosome-level genome assembly of Phrynocephalus forsythii using third-generation DNA sequencing and Hi-C analysis.</title>
        <authorList>
            <person name="Qi Y."/>
            <person name="Zhao W."/>
            <person name="Zhao Y."/>
            <person name="Niu C."/>
            <person name="Cao S."/>
            <person name="Zhang Y."/>
        </authorList>
    </citation>
    <scope>NUCLEOTIDE SEQUENCE</scope>
    <source>
        <tissue evidence="2">Muscle</tissue>
    </source>
</reference>
<keyword evidence="3" id="KW-1185">Reference proteome</keyword>
<dbReference type="Proteomes" id="UP001142489">
    <property type="component" value="Unassembled WGS sequence"/>
</dbReference>
<gene>
    <name evidence="2" type="ORF">JRQ81_011802</name>
</gene>
<name>A0A9Q0X6I8_9SAUR</name>
<dbReference type="AlphaFoldDB" id="A0A9Q0X6I8"/>
<dbReference type="OrthoDB" id="9050313at2759"/>
<feature type="non-terminal residue" evidence="2">
    <location>
        <position position="214"/>
    </location>
</feature>
<feature type="region of interest" description="Disordered" evidence="1">
    <location>
        <begin position="140"/>
        <end position="194"/>
    </location>
</feature>
<proteinExistence type="predicted"/>
<feature type="compositionally biased region" description="Polar residues" evidence="1">
    <location>
        <begin position="140"/>
        <end position="151"/>
    </location>
</feature>
<evidence type="ECO:0000313" key="3">
    <source>
        <dbReference type="Proteomes" id="UP001142489"/>
    </source>
</evidence>
<accession>A0A9Q0X6I8</accession>
<evidence type="ECO:0000313" key="2">
    <source>
        <dbReference type="EMBL" id="KAJ7304262.1"/>
    </source>
</evidence>
<dbReference type="EMBL" id="JAPFRF010000023">
    <property type="protein sequence ID" value="KAJ7304262.1"/>
    <property type="molecule type" value="Genomic_DNA"/>
</dbReference>
<organism evidence="2 3">
    <name type="scientific">Phrynocephalus forsythii</name>
    <dbReference type="NCBI Taxonomy" id="171643"/>
    <lineage>
        <taxon>Eukaryota</taxon>
        <taxon>Metazoa</taxon>
        <taxon>Chordata</taxon>
        <taxon>Craniata</taxon>
        <taxon>Vertebrata</taxon>
        <taxon>Euteleostomi</taxon>
        <taxon>Lepidosauria</taxon>
        <taxon>Squamata</taxon>
        <taxon>Bifurcata</taxon>
        <taxon>Unidentata</taxon>
        <taxon>Episquamata</taxon>
        <taxon>Toxicofera</taxon>
        <taxon>Iguania</taxon>
        <taxon>Acrodonta</taxon>
        <taxon>Agamidae</taxon>
        <taxon>Agaminae</taxon>
        <taxon>Phrynocephalus</taxon>
    </lineage>
</organism>
<sequence>MIDPEDLASFLLGSLSKEWHNGEQYGLGKEEIEWKPPEPFGTHPCWSIIHQGLAVLTVPVPVPVLSRCPLLQYIHLSSLFSPILSHFPKDCVGAKRPPNALLLTRRRSGCAPGWQMKANVWTPSRPFLFTYLRFREEAGQSSTQKDGSSAACQPVGLENGANPPAEWFPRSQGPGLRQPNSEVDGGERSFRVNLHCKHGRPRELKCNSRSSRTE</sequence>
<evidence type="ECO:0000256" key="1">
    <source>
        <dbReference type="SAM" id="MobiDB-lite"/>
    </source>
</evidence>
<comment type="caution">
    <text evidence="2">The sequence shown here is derived from an EMBL/GenBank/DDBJ whole genome shotgun (WGS) entry which is preliminary data.</text>
</comment>